<dbReference type="InterPro" id="IPR015421">
    <property type="entry name" value="PyrdxlP-dep_Trfase_major"/>
</dbReference>
<comment type="function">
    <text evidence="8">Converts seryl-tRNA(Sec) to selenocysteinyl-tRNA(Sec) required for selenoprotein biosynthesis.</text>
</comment>
<accession>A0A3S5C259</accession>
<proteinExistence type="inferred from homology"/>
<name>A0A3S5C259_9FIRM</name>
<dbReference type="Proteomes" id="UP000269544">
    <property type="component" value="Chromosome"/>
</dbReference>
<keyword evidence="3 8" id="KW-0808">Transferase</keyword>
<dbReference type="GO" id="GO:0004125">
    <property type="term" value="F:L-seryl-tRNA(Sec) selenium transferase activity"/>
    <property type="evidence" value="ECO:0007669"/>
    <property type="project" value="UniProtKB-UniRule"/>
</dbReference>
<dbReference type="PANTHER" id="PTHR32328">
    <property type="entry name" value="L-SERYL-TRNA(SEC) SELENIUM TRANSFERASE"/>
    <property type="match status" value="1"/>
</dbReference>
<keyword evidence="2 8" id="KW-0963">Cytoplasm</keyword>
<dbReference type="HAMAP" id="MF_00423">
    <property type="entry name" value="SelA"/>
    <property type="match status" value="1"/>
</dbReference>
<comment type="similarity">
    <text evidence="7 8">Belongs to the SelA family.</text>
</comment>
<evidence type="ECO:0000256" key="4">
    <source>
        <dbReference type="ARBA" id="ARBA00022898"/>
    </source>
</evidence>
<protein>
    <recommendedName>
        <fullName evidence="8">L-seryl-tRNA(Sec) selenium transferase</fullName>
        <ecNumber evidence="8">2.9.1.1</ecNumber>
    </recommendedName>
    <alternativeName>
        <fullName evidence="8">Selenocysteine synthase</fullName>
        <shortName evidence="8">Sec synthase</shortName>
    </alternativeName>
    <alternativeName>
        <fullName evidence="8">Selenocysteinyl-tRNA(Sec) synthase</fullName>
    </alternativeName>
</protein>
<dbReference type="AlphaFoldDB" id="A0A3S5C259"/>
<dbReference type="KEGG" id="piv:NCTC13079_00350"/>
<dbReference type="NCBIfam" id="TIGR00474">
    <property type="entry name" value="selA"/>
    <property type="match status" value="1"/>
</dbReference>
<dbReference type="UniPathway" id="UPA00906">
    <property type="reaction ID" value="UER00896"/>
</dbReference>
<evidence type="ECO:0000256" key="8">
    <source>
        <dbReference type="HAMAP-Rule" id="MF_00423"/>
    </source>
</evidence>
<reference evidence="10 11" key="1">
    <citation type="submission" date="2018-12" db="EMBL/GenBank/DDBJ databases">
        <authorList>
            <consortium name="Pathogen Informatics"/>
        </authorList>
    </citation>
    <scope>NUCLEOTIDE SEQUENCE [LARGE SCALE GENOMIC DNA]</scope>
    <source>
        <strain evidence="10 11">NCTC13079</strain>
    </source>
</reference>
<feature type="modified residue" description="N6-(pyridoxal phosphate)lysine" evidence="8 9">
    <location>
        <position position="300"/>
    </location>
</feature>
<evidence type="ECO:0000256" key="6">
    <source>
        <dbReference type="ARBA" id="ARBA00023266"/>
    </source>
</evidence>
<dbReference type="Pfam" id="PF03841">
    <property type="entry name" value="SelA"/>
    <property type="match status" value="1"/>
</dbReference>
<evidence type="ECO:0000313" key="11">
    <source>
        <dbReference type="Proteomes" id="UP000269544"/>
    </source>
</evidence>
<keyword evidence="11" id="KW-1185">Reference proteome</keyword>
<keyword evidence="6 8" id="KW-0711">Selenium</keyword>
<dbReference type="GO" id="GO:0001514">
    <property type="term" value="P:selenocysteine incorporation"/>
    <property type="evidence" value="ECO:0007669"/>
    <property type="project" value="UniProtKB-UniRule"/>
</dbReference>
<evidence type="ECO:0000256" key="5">
    <source>
        <dbReference type="ARBA" id="ARBA00022917"/>
    </source>
</evidence>
<sequence>MTFSMKEKSQYLQQLPQVNELLMALEGKSDDVALLKEAVRDALDAARKGILAAEDGERCRALADRATIEASILSALAAKGRPALMPVVNATGVILHTNLGRSLLSEDAIANISALTGRYANLEYDVDAGRRGSRHDILSGLLREITGAEDAMVVNNNASAVLLAISALTAPEGEVIVSRGELVEIGGSFRIPEIIELSGATLREIGTTNKVHPADYGRAAESEAAEVLLKVHTSNFKIMGFTEEVELPALREIADRHDLPLIYDLGSGLMHPLTDVGIREPDVLSSLAAGADLVLFSGDKLLGGPQAGIAIGKREYISRMKRHPLARVVRMDKMSFAALEATLKSYRNPEKARKDIPVLSMIAKRPEDIQKEAEAMAEALKELGYFAEVARDQSEIGGGSCPGEYLDTYVVSVEDPKASAASLEEDLRKNDPPIVARIRRDRLLIDARTLRPGDTDTILRAMKLRKTSR</sequence>
<dbReference type="InterPro" id="IPR015424">
    <property type="entry name" value="PyrdxlP-dep_Trfase"/>
</dbReference>
<dbReference type="RefSeq" id="WP_197721099.1">
    <property type="nucleotide sequence ID" value="NZ_LR134523.1"/>
</dbReference>
<dbReference type="Gene3D" id="3.90.1150.180">
    <property type="match status" value="1"/>
</dbReference>
<dbReference type="EC" id="2.9.1.1" evidence="8"/>
<keyword evidence="4 8" id="KW-0663">Pyridoxal phosphate</keyword>
<evidence type="ECO:0000256" key="7">
    <source>
        <dbReference type="ARBA" id="ARBA00044507"/>
    </source>
</evidence>
<comment type="catalytic activity">
    <reaction evidence="8">
        <text>L-seryl-tRNA(Sec) + selenophosphate + H(+) = L-selenocysteinyl-tRNA(Sec) + phosphate</text>
        <dbReference type="Rhea" id="RHEA:22728"/>
        <dbReference type="Rhea" id="RHEA-COMP:9742"/>
        <dbReference type="Rhea" id="RHEA-COMP:9743"/>
        <dbReference type="ChEBI" id="CHEBI:15378"/>
        <dbReference type="ChEBI" id="CHEBI:16144"/>
        <dbReference type="ChEBI" id="CHEBI:43474"/>
        <dbReference type="ChEBI" id="CHEBI:78533"/>
        <dbReference type="ChEBI" id="CHEBI:78573"/>
        <dbReference type="EC" id="2.9.1.1"/>
    </reaction>
</comment>
<evidence type="ECO:0000256" key="2">
    <source>
        <dbReference type="ARBA" id="ARBA00022490"/>
    </source>
</evidence>
<dbReference type="InterPro" id="IPR004534">
    <property type="entry name" value="SelA_trans"/>
</dbReference>
<evidence type="ECO:0000313" key="10">
    <source>
        <dbReference type="EMBL" id="VEJ34839.1"/>
    </source>
</evidence>
<dbReference type="EMBL" id="LR134523">
    <property type="protein sequence ID" value="VEJ34839.1"/>
    <property type="molecule type" value="Genomic_DNA"/>
</dbReference>
<dbReference type="Gene3D" id="3.40.640.10">
    <property type="entry name" value="Type I PLP-dependent aspartate aminotransferase-like (Major domain)"/>
    <property type="match status" value="1"/>
</dbReference>
<dbReference type="GO" id="GO:0005737">
    <property type="term" value="C:cytoplasm"/>
    <property type="evidence" value="ECO:0007669"/>
    <property type="project" value="UniProtKB-SubCell"/>
</dbReference>
<evidence type="ECO:0000256" key="1">
    <source>
        <dbReference type="ARBA" id="ARBA00001933"/>
    </source>
</evidence>
<dbReference type="SUPFAM" id="SSF53383">
    <property type="entry name" value="PLP-dependent transferases"/>
    <property type="match status" value="1"/>
</dbReference>
<keyword evidence="5 8" id="KW-0648">Protein biosynthesis</keyword>
<evidence type="ECO:0000256" key="9">
    <source>
        <dbReference type="PIRSR" id="PIRSR618319-50"/>
    </source>
</evidence>
<dbReference type="InterPro" id="IPR018319">
    <property type="entry name" value="SelA-like"/>
</dbReference>
<dbReference type="PANTHER" id="PTHR32328:SF0">
    <property type="entry name" value="L-SERYL-TRNA(SEC) SELENIUM TRANSFERASE"/>
    <property type="match status" value="1"/>
</dbReference>
<dbReference type="GO" id="GO:0001717">
    <property type="term" value="P:conversion of seryl-tRNAsec to selenocys-tRNAsec"/>
    <property type="evidence" value="ECO:0007669"/>
    <property type="project" value="UniProtKB-UniRule"/>
</dbReference>
<evidence type="ECO:0000256" key="3">
    <source>
        <dbReference type="ARBA" id="ARBA00022679"/>
    </source>
</evidence>
<gene>
    <name evidence="8 10" type="primary">selA</name>
    <name evidence="10" type="ORF">NCTC13079_00350</name>
</gene>
<comment type="pathway">
    <text evidence="8">Aminoacyl-tRNA biosynthesis; selenocysteinyl-tRNA(Sec) biosynthesis; selenocysteinyl-tRNA(Sec) from L-seryl-tRNA(Sec) (bacterial route): step 1/1.</text>
</comment>
<organism evidence="10 11">
    <name type="scientific">Aedoeadaptatus ivorii</name>
    <dbReference type="NCBI Taxonomy" id="54006"/>
    <lineage>
        <taxon>Bacteria</taxon>
        <taxon>Bacillati</taxon>
        <taxon>Bacillota</taxon>
        <taxon>Tissierellia</taxon>
        <taxon>Tissierellales</taxon>
        <taxon>Peptoniphilaceae</taxon>
        <taxon>Aedoeadaptatus</taxon>
    </lineage>
</organism>
<comment type="subcellular location">
    <subcellularLocation>
        <location evidence="8">Cytoplasm</location>
    </subcellularLocation>
</comment>
<comment type="cofactor">
    <cofactor evidence="1 8 9">
        <name>pyridoxal 5'-phosphate</name>
        <dbReference type="ChEBI" id="CHEBI:597326"/>
    </cofactor>
</comment>